<comment type="caution">
    <text evidence="1">The sequence shown here is derived from an EMBL/GenBank/DDBJ whole genome shotgun (WGS) entry which is preliminary data.</text>
</comment>
<evidence type="ECO:0000313" key="1">
    <source>
        <dbReference type="EMBL" id="RST89956.1"/>
    </source>
</evidence>
<gene>
    <name evidence="1" type="ORF">C7P63_02440</name>
</gene>
<dbReference type="AlphaFoldDB" id="A0A429Z8E6"/>
<sequence length="483" mass="56990">MPTKEQAHTIYCLMQLAHLETEESFRQQLDDWFSLCRILMEPESYLVGEDMTDSHLYKKEEIATILANFSLKTDTPFQSLILKGPGGDLVLKVFHGSIHMMFTITYEIFTAYQLIIENFFDEKMCQKGVYAYIRDMQEFLSHNLLSLQDRQTLAINHPKYPPLMYNTLHEQVVDCSQLAGYDCQYHGLIFTSCWKMWFSPVYGQWIPKQAFLDVQQVNDLTELSNGVIRITLHENPLDWHLAANLDFQRMFRDQLGFDRLEWDNGVGVLREPYAEFFRSPDQIRMIQYQNNYLQPVGKNQATYFFTRISNMKTGAYSESGVFGKLNSKAYFPWQDDEQKRMYSYMIIDPSLMIDQGVEAFTFYIHQYFPFSFKDNKLEDYQPILRFYIPEESLNSFPFEMLIGELDADSVQFYRKKEDCSQLLIKKNQQKMWVQFVNVMNIDGIDGDFSDLNKHNQGLSDKLKHTWQTAKNKCRYLLGKQNKT</sequence>
<dbReference type="Proteomes" id="UP000277864">
    <property type="component" value="Unassembled WGS sequence"/>
</dbReference>
<keyword evidence="2" id="KW-1185">Reference proteome</keyword>
<dbReference type="EMBL" id="PXZH01000001">
    <property type="protein sequence ID" value="RST89956.1"/>
    <property type="molecule type" value="Genomic_DNA"/>
</dbReference>
<organism evidence="1 2">
    <name type="scientific">Vagococcus humatus</name>
    <dbReference type="NCBI Taxonomy" id="1889241"/>
    <lineage>
        <taxon>Bacteria</taxon>
        <taxon>Bacillati</taxon>
        <taxon>Bacillota</taxon>
        <taxon>Bacilli</taxon>
        <taxon>Lactobacillales</taxon>
        <taxon>Enterococcaceae</taxon>
        <taxon>Vagococcus</taxon>
    </lineage>
</organism>
<dbReference type="OrthoDB" id="2188649at2"/>
<dbReference type="RefSeq" id="WP_125942570.1">
    <property type="nucleotide sequence ID" value="NZ_PXZH01000001.1"/>
</dbReference>
<evidence type="ECO:0000313" key="2">
    <source>
        <dbReference type="Proteomes" id="UP000277864"/>
    </source>
</evidence>
<protein>
    <submittedName>
        <fullName evidence="1">Uncharacterized protein</fullName>
    </submittedName>
</protein>
<name>A0A429Z8E6_9ENTE</name>
<reference evidence="1 2" key="1">
    <citation type="submission" date="2018-03" db="EMBL/GenBank/DDBJ databases">
        <authorList>
            <person name="Gulvik C.A."/>
        </authorList>
    </citation>
    <scope>NUCLEOTIDE SEQUENCE [LARGE SCALE GENOMIC DNA]</scope>
    <source>
        <strain evidence="1 2">JCM 31581</strain>
    </source>
</reference>
<proteinExistence type="predicted"/>
<accession>A0A429Z8E6</accession>